<gene>
    <name evidence="2" type="ORF">HMPREF1051_2812</name>
</gene>
<reference evidence="2 3" key="1">
    <citation type="submission" date="2012-04" db="EMBL/GenBank/DDBJ databases">
        <authorList>
            <person name="Harkins D.M."/>
            <person name="Madupu R."/>
            <person name="Durkin A.S."/>
            <person name="Torralba M."/>
            <person name="Methe B."/>
            <person name="Sutton G.G."/>
            <person name="Nelson K.E."/>
        </authorList>
    </citation>
    <scope>NUCLEOTIDE SEQUENCE [LARGE SCALE GENOMIC DNA]</scope>
    <source>
        <strain evidence="2 3">VK64</strain>
    </source>
</reference>
<accession>I2NVK2</accession>
<evidence type="ECO:0000256" key="1">
    <source>
        <dbReference type="SAM" id="MobiDB-lite"/>
    </source>
</evidence>
<evidence type="ECO:0000313" key="2">
    <source>
        <dbReference type="EMBL" id="EIG29863.1"/>
    </source>
</evidence>
<name>I2NVK2_NEISI</name>
<evidence type="ECO:0000313" key="3">
    <source>
        <dbReference type="Proteomes" id="UP000004473"/>
    </source>
</evidence>
<comment type="caution">
    <text evidence="2">The sequence shown here is derived from an EMBL/GenBank/DDBJ whole genome shotgun (WGS) entry which is preliminary data.</text>
</comment>
<dbReference type="PATRIC" id="fig|1095748.3.peg.572"/>
<organism evidence="2 3">
    <name type="scientific">Neisseria sicca VK64</name>
    <dbReference type="NCBI Taxonomy" id="1095748"/>
    <lineage>
        <taxon>Bacteria</taxon>
        <taxon>Pseudomonadati</taxon>
        <taxon>Pseudomonadota</taxon>
        <taxon>Betaproteobacteria</taxon>
        <taxon>Neisseriales</taxon>
        <taxon>Neisseriaceae</taxon>
        <taxon>Neisseria</taxon>
    </lineage>
</organism>
<dbReference type="AlphaFoldDB" id="I2NVK2"/>
<dbReference type="Proteomes" id="UP000004473">
    <property type="component" value="Unassembled WGS sequence"/>
</dbReference>
<sequence>MVKIRKRFKTLSLKPKTKRSSEKFQTTLPVKRKRHTRPYLPIVD</sequence>
<protein>
    <submittedName>
        <fullName evidence="2">Uncharacterized protein</fullName>
    </submittedName>
</protein>
<dbReference type="EMBL" id="AJMT01000041">
    <property type="protein sequence ID" value="EIG29863.1"/>
    <property type="molecule type" value="Genomic_DNA"/>
</dbReference>
<proteinExistence type="predicted"/>
<feature type="region of interest" description="Disordered" evidence="1">
    <location>
        <begin position="1"/>
        <end position="44"/>
    </location>
</feature>